<dbReference type="Proteomes" id="UP000824232">
    <property type="component" value="Unassembled WGS sequence"/>
</dbReference>
<name>A0A9D1J2G8_9FIRM</name>
<sequence length="244" mass="28062">MMRKKIIIIIILIAVILIIAGIVILAKKENTKDNYNATNEFEVPDVETDINVLDKVNDLEMFFIKYLPITDVNSLSNQMKLNFVSSLLEISQNSTVKASIFSEALKYYFGPNISYTNEDIFDLVTNEKIMSYNEKKDEYSYINSPDDNNYINFLSSSELQETSDGIDIYRQYLFVDVSSSQYQIYSSYDDCLNKINSLGIYDLNSTNGILSSSIVNDYKDSLPTVVYKFTKEKDKYYLNSITIK</sequence>
<keyword evidence="1" id="KW-0812">Transmembrane</keyword>
<proteinExistence type="predicted"/>
<accession>A0A9D1J2G8</accession>
<evidence type="ECO:0000313" key="2">
    <source>
        <dbReference type="EMBL" id="HIR58641.1"/>
    </source>
</evidence>
<keyword evidence="1" id="KW-1133">Transmembrane helix</keyword>
<dbReference type="AlphaFoldDB" id="A0A9D1J2G8"/>
<organism evidence="2 3">
    <name type="scientific">Candidatus Onthousia excrementipullorum</name>
    <dbReference type="NCBI Taxonomy" id="2840884"/>
    <lineage>
        <taxon>Bacteria</taxon>
        <taxon>Bacillati</taxon>
        <taxon>Bacillota</taxon>
        <taxon>Bacilli</taxon>
        <taxon>Candidatus Onthousia</taxon>
    </lineage>
</organism>
<reference evidence="2" key="1">
    <citation type="submission" date="2020-10" db="EMBL/GenBank/DDBJ databases">
        <authorList>
            <person name="Gilroy R."/>
        </authorList>
    </citation>
    <scope>NUCLEOTIDE SEQUENCE</scope>
    <source>
        <strain evidence="2">CHK184-20233</strain>
    </source>
</reference>
<gene>
    <name evidence="2" type="ORF">IAB38_01180</name>
</gene>
<reference evidence="2" key="2">
    <citation type="journal article" date="2021" name="PeerJ">
        <title>Extensive microbial diversity within the chicken gut microbiome revealed by metagenomics and culture.</title>
        <authorList>
            <person name="Gilroy R."/>
            <person name="Ravi A."/>
            <person name="Getino M."/>
            <person name="Pursley I."/>
            <person name="Horton D.L."/>
            <person name="Alikhan N.F."/>
            <person name="Baker D."/>
            <person name="Gharbi K."/>
            <person name="Hall N."/>
            <person name="Watson M."/>
            <person name="Adriaenssens E.M."/>
            <person name="Foster-Nyarko E."/>
            <person name="Jarju S."/>
            <person name="Secka A."/>
            <person name="Antonio M."/>
            <person name="Oren A."/>
            <person name="Chaudhuri R.R."/>
            <person name="La Ragione R."/>
            <person name="Hildebrand F."/>
            <person name="Pallen M.J."/>
        </authorList>
    </citation>
    <scope>NUCLEOTIDE SEQUENCE</scope>
    <source>
        <strain evidence="2">CHK184-20233</strain>
    </source>
</reference>
<dbReference type="EMBL" id="DVHC01000013">
    <property type="protein sequence ID" value="HIR58641.1"/>
    <property type="molecule type" value="Genomic_DNA"/>
</dbReference>
<evidence type="ECO:0000313" key="3">
    <source>
        <dbReference type="Proteomes" id="UP000824232"/>
    </source>
</evidence>
<evidence type="ECO:0000256" key="1">
    <source>
        <dbReference type="SAM" id="Phobius"/>
    </source>
</evidence>
<protein>
    <submittedName>
        <fullName evidence="2">Uncharacterized protein</fullName>
    </submittedName>
</protein>
<comment type="caution">
    <text evidence="2">The sequence shown here is derived from an EMBL/GenBank/DDBJ whole genome shotgun (WGS) entry which is preliminary data.</text>
</comment>
<keyword evidence="1" id="KW-0472">Membrane</keyword>
<feature type="transmembrane region" description="Helical" evidence="1">
    <location>
        <begin position="6"/>
        <end position="26"/>
    </location>
</feature>